<proteinExistence type="predicted"/>
<dbReference type="InterPro" id="IPR029044">
    <property type="entry name" value="Nucleotide-diphossugar_trans"/>
</dbReference>
<reference evidence="2" key="1">
    <citation type="submission" date="2018-10" db="EMBL/GenBank/DDBJ databases">
        <title>Hidden diversity of soil giant viruses.</title>
        <authorList>
            <person name="Schulz F."/>
            <person name="Alteio L."/>
            <person name="Goudeau D."/>
            <person name="Ryan E.M."/>
            <person name="Malmstrom R.R."/>
            <person name="Blanchard J."/>
            <person name="Woyke T."/>
        </authorList>
    </citation>
    <scope>NUCLEOTIDE SEQUENCE</scope>
    <source>
        <strain evidence="2">TEV1</strain>
    </source>
</reference>
<organism evidence="2">
    <name type="scientific">Terrestrivirus sp</name>
    <dbReference type="NCBI Taxonomy" id="2487775"/>
    <lineage>
        <taxon>Viruses</taxon>
        <taxon>Varidnaviria</taxon>
        <taxon>Bamfordvirae</taxon>
        <taxon>Nucleocytoviricota</taxon>
        <taxon>Megaviricetes</taxon>
        <taxon>Imitervirales</taxon>
        <taxon>Mimiviridae</taxon>
        <taxon>Klosneuvirinae</taxon>
    </lineage>
</organism>
<gene>
    <name evidence="2" type="ORF">Terrestrivirus2_224</name>
</gene>
<keyword evidence="1" id="KW-1133">Transmembrane helix</keyword>
<accession>A0A3G4ZLK2</accession>
<dbReference type="InterPro" id="IPR050587">
    <property type="entry name" value="GNT1/Glycosyltrans_8"/>
</dbReference>
<dbReference type="GO" id="GO:0016740">
    <property type="term" value="F:transferase activity"/>
    <property type="evidence" value="ECO:0007669"/>
    <property type="project" value="UniProtKB-KW"/>
</dbReference>
<dbReference type="SUPFAM" id="SSF53448">
    <property type="entry name" value="Nucleotide-diphospho-sugar transferases"/>
    <property type="match status" value="1"/>
</dbReference>
<evidence type="ECO:0000313" key="2">
    <source>
        <dbReference type="EMBL" id="AYV75716.1"/>
    </source>
</evidence>
<protein>
    <submittedName>
        <fullName evidence="2">Glycosyltransferase</fullName>
    </submittedName>
</protein>
<keyword evidence="1" id="KW-0812">Transmembrane</keyword>
<keyword evidence="2" id="KW-0808">Transferase</keyword>
<dbReference type="Gene3D" id="3.90.550.10">
    <property type="entry name" value="Spore Coat Polysaccharide Biosynthesis Protein SpsA, Chain A"/>
    <property type="match status" value="1"/>
</dbReference>
<dbReference type="PANTHER" id="PTHR11183">
    <property type="entry name" value="GLYCOGENIN SUBFAMILY MEMBER"/>
    <property type="match status" value="1"/>
</dbReference>
<feature type="transmembrane region" description="Helical" evidence="1">
    <location>
        <begin position="37"/>
        <end position="58"/>
    </location>
</feature>
<sequence>MATLYEDAELENIILQCPDENSYPDPITMIGSDGKRLYAYVTLVMLGDLYIAGAIVLAHTLRLLNTQADLVVLVTNDVSEEGRKILSTFFDKVHIIDYVDITNWRTKRQKHKKYLEVVFTKFHLFDLTEYKKVLLIDADALVLKYPDHLFTLNTPAGCFLEDKDLFISYDKDGNYILPPNGKIKWYQKYCACCSHGKLIPKNMTDRVAYDQKNSGIGGGLMLLEPKKGEYDSIISDVSRGKMKYLVENKFVWPEQQYLTLRYSGKWHSINPRFFGLQGYPHWSVLYGLQYGGDKPFVLNSKFDMSIRVNYPDFVLFHHYYGQILKEHPEFSKSPALKECNEMHKYFSIPVKTLSRTLRGNLETHRPIEKNHTFNFTDLPNPYDIQKLFMFNKLPNDSNLGYYFTDRHICYHQTELTPMFPNIKSHHYFSPIRKLSKHFNSSYYSNLYDNIKKYEYKSISLNDLVDNNFDQNKLDDIMLQYIMCRPTSHVIVFMKSIEKIKPVIDELKKSGNIYYVRHIQLSPTGIKNLLFWVFDEYSFYDRQKLIKDKLKNINYNDKITLIIFDPHPQKEGDINLNGFKTYLHNFINGLNGENNFTYVGNNFYQTVNCCKLLLNNNSISMLENQTILLNDTMNQVQLINHYKLQTLIKWVYSNMSLLEMSKLILLNSFDVISSTNDFGTVDILYTDPTNAEMEQLLYDSFENDETTIGIANMNVQNSKFWKKPADIGEKLLDFLKIKTDDILTDPTYYFYYQGIKLCAPNVEIPRRLLNGSPSDYADLVVMLLLCPVYANEYITISDKNKFIIKNNELNNINPNMTHEFIQKIYDVINKNYKSLDLKNEKSLINFFTK</sequence>
<keyword evidence="1" id="KW-0472">Membrane</keyword>
<name>A0A3G4ZLK2_9VIRU</name>
<evidence type="ECO:0000256" key="1">
    <source>
        <dbReference type="SAM" id="Phobius"/>
    </source>
</evidence>
<dbReference type="EMBL" id="MK071980">
    <property type="protein sequence ID" value="AYV75716.1"/>
    <property type="molecule type" value="Genomic_DNA"/>
</dbReference>